<evidence type="ECO:0000313" key="1">
    <source>
        <dbReference type="EMBL" id="ASN04218.1"/>
    </source>
</evidence>
<keyword evidence="2" id="KW-1185">Reference proteome</keyword>
<protein>
    <submittedName>
        <fullName evidence="1">GNAT family acetyltransferase</fullName>
    </submittedName>
</protein>
<proteinExistence type="predicted"/>
<dbReference type="Pfam" id="PF04634">
    <property type="entry name" value="YezG-like"/>
    <property type="match status" value="1"/>
</dbReference>
<dbReference type="KEGG" id="vne:CFK40_03945"/>
<organism evidence="1 2">
    <name type="scientific">Virgibacillus necropolis</name>
    <dbReference type="NCBI Taxonomy" id="163877"/>
    <lineage>
        <taxon>Bacteria</taxon>
        <taxon>Bacillati</taxon>
        <taxon>Bacillota</taxon>
        <taxon>Bacilli</taxon>
        <taxon>Bacillales</taxon>
        <taxon>Bacillaceae</taxon>
        <taxon>Virgibacillus</taxon>
    </lineage>
</organism>
<dbReference type="SUPFAM" id="SSF160424">
    <property type="entry name" value="BH3703-like"/>
    <property type="match status" value="1"/>
</dbReference>
<dbReference type="Gene3D" id="3.30.500.20">
    <property type="entry name" value="BH3703-like domains"/>
    <property type="match status" value="1"/>
</dbReference>
<dbReference type="AlphaFoldDB" id="A0A221M992"/>
<accession>A0A221M992</accession>
<dbReference type="OrthoDB" id="1633905at2"/>
<sequence>MSFEIELNKLYNEIAQQVNDMIPIEWENFYFNGEVKEREGGVFFFFKPKGEEQYIFSHYIPKLYSVDKRAYNKELHKLFELTVELQKVFTDNDQEPWFSVTLLVNDTGKLNVHFDYTNWHESEFSPAARIEYFMYKYGSNNKEKLDLGLIERMKEFEESNI</sequence>
<dbReference type="EMBL" id="CP022437">
    <property type="protein sequence ID" value="ASN04218.1"/>
    <property type="molecule type" value="Genomic_DNA"/>
</dbReference>
<reference evidence="1 2" key="1">
    <citation type="journal article" date="2003" name="Int. J. Syst. Evol. Microbiol.">
        <title>Virgibacillus carmonensis sp. nov., Virgibacillus necropolis sp. nov. and Virgibacillus picturae sp. nov., three novel species isolated from deteriorated mural paintings, transfer of the species of the genus salibacillus to Virgibacillus, as Virgibacillus marismortui comb. nov. and Virgibacillus salexigens comb. nov., and emended description of the genus Virgibacillus.</title>
        <authorList>
            <person name="Heyrman J."/>
            <person name="Logan N.A."/>
            <person name="Busse H.J."/>
            <person name="Balcaen A."/>
            <person name="Lebbe L."/>
            <person name="Rodriguez-Diaz M."/>
            <person name="Swings J."/>
            <person name="De Vos P."/>
        </authorList>
    </citation>
    <scope>NUCLEOTIDE SEQUENCE [LARGE SCALE GENOMIC DNA]</scope>
    <source>
        <strain evidence="1 2">LMG 19488</strain>
    </source>
</reference>
<evidence type="ECO:0000313" key="2">
    <source>
        <dbReference type="Proteomes" id="UP000204391"/>
    </source>
</evidence>
<dbReference type="InterPro" id="IPR006728">
    <property type="entry name" value="YezG-like"/>
</dbReference>
<keyword evidence="1" id="KW-0808">Transferase</keyword>
<dbReference type="Proteomes" id="UP000204391">
    <property type="component" value="Chromosome"/>
</dbReference>
<dbReference type="NCBIfam" id="TIGR01741">
    <property type="entry name" value="staph_tand_hypo"/>
    <property type="match status" value="1"/>
</dbReference>
<gene>
    <name evidence="1" type="ORF">CFK40_03945</name>
</gene>
<dbReference type="RefSeq" id="WP_089530788.1">
    <property type="nucleotide sequence ID" value="NZ_CP022437.1"/>
</dbReference>
<dbReference type="InterPro" id="IPR036170">
    <property type="entry name" value="YezG-like_sf"/>
</dbReference>
<name>A0A221M992_9BACI</name>
<dbReference type="GO" id="GO:0016740">
    <property type="term" value="F:transferase activity"/>
    <property type="evidence" value="ECO:0007669"/>
    <property type="project" value="UniProtKB-KW"/>
</dbReference>